<protein>
    <recommendedName>
        <fullName evidence="3">alkaline phosphatase</fullName>
        <ecNumber evidence="3">3.1.3.1</ecNumber>
    </recommendedName>
</protein>
<dbReference type="Pfam" id="PF00245">
    <property type="entry name" value="Alk_phosphatase"/>
    <property type="match status" value="1"/>
</dbReference>
<keyword evidence="4 7" id="KW-0812">Transmembrane</keyword>
<dbReference type="GO" id="GO:0005783">
    <property type="term" value="C:endoplasmic reticulum"/>
    <property type="evidence" value="ECO:0007669"/>
    <property type="project" value="TreeGrafter"/>
</dbReference>
<dbReference type="SUPFAM" id="SSF53649">
    <property type="entry name" value="Alkaline phosphatase-like"/>
    <property type="match status" value="1"/>
</dbReference>
<name>A0A814J6U2_9BILA</name>
<dbReference type="PANTHER" id="PTHR31322">
    <property type="entry name" value="E3 UBIQUITIN-PROTEIN LIGASE TM129"/>
    <property type="match status" value="1"/>
</dbReference>
<organism evidence="8 9">
    <name type="scientific">Brachionus calyciflorus</name>
    <dbReference type="NCBI Taxonomy" id="104777"/>
    <lineage>
        <taxon>Eukaryota</taxon>
        <taxon>Metazoa</taxon>
        <taxon>Spiralia</taxon>
        <taxon>Gnathifera</taxon>
        <taxon>Rotifera</taxon>
        <taxon>Eurotatoria</taxon>
        <taxon>Monogononta</taxon>
        <taxon>Pseudotrocha</taxon>
        <taxon>Ploima</taxon>
        <taxon>Brachionidae</taxon>
        <taxon>Brachionus</taxon>
    </lineage>
</organism>
<evidence type="ECO:0000256" key="4">
    <source>
        <dbReference type="ARBA" id="ARBA00022692"/>
    </source>
</evidence>
<evidence type="ECO:0000256" key="2">
    <source>
        <dbReference type="ARBA" id="ARBA00007332"/>
    </source>
</evidence>
<dbReference type="GO" id="GO:0016567">
    <property type="term" value="P:protein ubiquitination"/>
    <property type="evidence" value="ECO:0007669"/>
    <property type="project" value="InterPro"/>
</dbReference>
<feature type="transmembrane region" description="Helical" evidence="7">
    <location>
        <begin position="74"/>
        <end position="94"/>
    </location>
</feature>
<feature type="transmembrane region" description="Helical" evidence="7">
    <location>
        <begin position="114"/>
        <end position="136"/>
    </location>
</feature>
<comment type="similarity">
    <text evidence="2">Belongs to the TMEM129 family.</text>
</comment>
<gene>
    <name evidence="8" type="ORF">OXX778_LOCUS17984</name>
</gene>
<keyword evidence="6 7" id="KW-0472">Membrane</keyword>
<dbReference type="Pfam" id="PF10272">
    <property type="entry name" value="Tmpp129"/>
    <property type="match status" value="1"/>
</dbReference>
<dbReference type="InterPro" id="IPR018801">
    <property type="entry name" value="TM129"/>
</dbReference>
<evidence type="ECO:0000256" key="1">
    <source>
        <dbReference type="ARBA" id="ARBA00004141"/>
    </source>
</evidence>
<comment type="subcellular location">
    <subcellularLocation>
        <location evidence="1">Membrane</location>
        <topology evidence="1">Multi-pass membrane protein</topology>
    </subcellularLocation>
</comment>
<evidence type="ECO:0000256" key="6">
    <source>
        <dbReference type="ARBA" id="ARBA00023136"/>
    </source>
</evidence>
<accession>A0A814J6U2</accession>
<dbReference type="EMBL" id="CAJNOC010004782">
    <property type="protein sequence ID" value="CAF1033404.1"/>
    <property type="molecule type" value="Genomic_DNA"/>
</dbReference>
<evidence type="ECO:0000313" key="8">
    <source>
        <dbReference type="EMBL" id="CAF1033404.1"/>
    </source>
</evidence>
<dbReference type="EC" id="3.1.3.1" evidence="3"/>
<comment type="caution">
    <text evidence="8">The sequence shown here is derived from an EMBL/GenBank/DDBJ whole genome shotgun (WGS) entry which is preliminary data.</text>
</comment>
<proteinExistence type="inferred from homology"/>
<sequence length="385" mass="44642">GGEDVSIYAKGPMSHLFEGTVEQSYIAHAMAYSACIGPFDKSTHPSFVSAGFSIPTLFSSILGSEELYFVHYHIIRICITVLIHSFLPIGYYIFIGLCLPELSLFNFNSLNLYWSIYLTFSVLFFIGICTFVYFWYMNSFECHPIVKQLKKFSQINSWKHVANEINLEFRRFDKFTSGHSIFNRFYLTDNWILKVNLYSLNVCPTSQADISLISAVDLDIVIDGQQSRQMLNLLVKPLDDDKSFKKFVFRVNSFEYKDFSDKFTRPIRLMCDIIIKQSLPELFLDAFREHVFSNEKNLQKREDLDQCIGCMKKLADVKLVKQCGSNSDCRSCMCRPMWCLECMGKWFAYRQNQSEPNTWLSSKASCPTCRATFCMLDVSHIEIFE</sequence>
<dbReference type="GO" id="GO:0061630">
    <property type="term" value="F:ubiquitin protein ligase activity"/>
    <property type="evidence" value="ECO:0007669"/>
    <property type="project" value="InterPro"/>
</dbReference>
<dbReference type="InterPro" id="IPR017850">
    <property type="entry name" value="Alkaline_phosphatase_core_sf"/>
</dbReference>
<evidence type="ECO:0000256" key="3">
    <source>
        <dbReference type="ARBA" id="ARBA00012647"/>
    </source>
</evidence>
<dbReference type="Proteomes" id="UP000663879">
    <property type="component" value="Unassembled WGS sequence"/>
</dbReference>
<dbReference type="GO" id="GO:0004035">
    <property type="term" value="F:alkaline phosphatase activity"/>
    <property type="evidence" value="ECO:0007669"/>
    <property type="project" value="UniProtKB-EC"/>
</dbReference>
<dbReference type="PANTHER" id="PTHR31322:SF2">
    <property type="entry name" value="E3 UBIQUITIN-PROTEIN LIGASE TM129"/>
    <property type="match status" value="1"/>
</dbReference>
<reference evidence="8" key="1">
    <citation type="submission" date="2021-02" db="EMBL/GenBank/DDBJ databases">
        <authorList>
            <person name="Nowell W R."/>
        </authorList>
    </citation>
    <scope>NUCLEOTIDE SEQUENCE</scope>
    <source>
        <strain evidence="8">Ploen Becks lab</strain>
    </source>
</reference>
<dbReference type="AlphaFoldDB" id="A0A814J6U2"/>
<dbReference type="GO" id="GO:0016020">
    <property type="term" value="C:membrane"/>
    <property type="evidence" value="ECO:0007669"/>
    <property type="project" value="UniProtKB-SubCell"/>
</dbReference>
<evidence type="ECO:0000256" key="7">
    <source>
        <dbReference type="SAM" id="Phobius"/>
    </source>
</evidence>
<dbReference type="InterPro" id="IPR001952">
    <property type="entry name" value="Alkaline_phosphatase"/>
</dbReference>
<evidence type="ECO:0000256" key="5">
    <source>
        <dbReference type="ARBA" id="ARBA00022989"/>
    </source>
</evidence>
<dbReference type="OrthoDB" id="10055027at2759"/>
<keyword evidence="5 7" id="KW-1133">Transmembrane helix</keyword>
<evidence type="ECO:0000313" key="9">
    <source>
        <dbReference type="Proteomes" id="UP000663879"/>
    </source>
</evidence>
<dbReference type="Gene3D" id="3.40.720.10">
    <property type="entry name" value="Alkaline Phosphatase, subunit A"/>
    <property type="match status" value="1"/>
</dbReference>
<feature type="non-terminal residue" evidence="8">
    <location>
        <position position="1"/>
    </location>
</feature>
<keyword evidence="9" id="KW-1185">Reference proteome</keyword>